<dbReference type="EMBL" id="JARBDR010000328">
    <property type="protein sequence ID" value="KAJ8316087.1"/>
    <property type="molecule type" value="Genomic_DNA"/>
</dbReference>
<name>A0ABQ9FFH2_TEGGR</name>
<keyword evidence="2" id="KW-1185">Reference proteome</keyword>
<dbReference type="Proteomes" id="UP001217089">
    <property type="component" value="Unassembled WGS sequence"/>
</dbReference>
<evidence type="ECO:0000313" key="2">
    <source>
        <dbReference type="Proteomes" id="UP001217089"/>
    </source>
</evidence>
<sequence length="91" mass="10697">MKWLPSDLENGLKNRSSPIICTYPSMYRGQDIFNLSNEDLICERSFSGIASFRHIGNIFIILWRKRNEFRCFNKKGGDYTAVYTRDHEADK</sequence>
<protein>
    <submittedName>
        <fullName evidence="1">Uncharacterized protein</fullName>
    </submittedName>
</protein>
<comment type="caution">
    <text evidence="1">The sequence shown here is derived from an EMBL/GenBank/DDBJ whole genome shotgun (WGS) entry which is preliminary data.</text>
</comment>
<proteinExistence type="predicted"/>
<reference evidence="1 2" key="1">
    <citation type="submission" date="2022-12" db="EMBL/GenBank/DDBJ databases">
        <title>Chromosome-level genome of Tegillarca granosa.</title>
        <authorList>
            <person name="Kim J."/>
        </authorList>
    </citation>
    <scope>NUCLEOTIDE SEQUENCE [LARGE SCALE GENOMIC DNA]</scope>
    <source>
        <strain evidence="1">Teg-2019</strain>
        <tissue evidence="1">Adductor muscle</tissue>
    </source>
</reference>
<accession>A0ABQ9FFH2</accession>
<organism evidence="1 2">
    <name type="scientific">Tegillarca granosa</name>
    <name type="common">Malaysian cockle</name>
    <name type="synonym">Anadara granosa</name>
    <dbReference type="NCBI Taxonomy" id="220873"/>
    <lineage>
        <taxon>Eukaryota</taxon>
        <taxon>Metazoa</taxon>
        <taxon>Spiralia</taxon>
        <taxon>Lophotrochozoa</taxon>
        <taxon>Mollusca</taxon>
        <taxon>Bivalvia</taxon>
        <taxon>Autobranchia</taxon>
        <taxon>Pteriomorphia</taxon>
        <taxon>Arcoida</taxon>
        <taxon>Arcoidea</taxon>
        <taxon>Arcidae</taxon>
        <taxon>Tegillarca</taxon>
    </lineage>
</organism>
<gene>
    <name evidence="1" type="ORF">KUTeg_006101</name>
</gene>
<evidence type="ECO:0000313" key="1">
    <source>
        <dbReference type="EMBL" id="KAJ8316087.1"/>
    </source>
</evidence>